<organism evidence="1 2">
    <name type="scientific">Brachionus plicatilis</name>
    <name type="common">Marine rotifer</name>
    <name type="synonym">Brachionus muelleri</name>
    <dbReference type="NCBI Taxonomy" id="10195"/>
    <lineage>
        <taxon>Eukaryota</taxon>
        <taxon>Metazoa</taxon>
        <taxon>Spiralia</taxon>
        <taxon>Gnathifera</taxon>
        <taxon>Rotifera</taxon>
        <taxon>Eurotatoria</taxon>
        <taxon>Monogononta</taxon>
        <taxon>Pseudotrocha</taxon>
        <taxon>Ploima</taxon>
        <taxon>Brachionidae</taxon>
        <taxon>Brachionus</taxon>
    </lineage>
</organism>
<dbReference type="EMBL" id="REGN01003053">
    <property type="protein sequence ID" value="RNA24775.1"/>
    <property type="molecule type" value="Genomic_DNA"/>
</dbReference>
<evidence type="ECO:0000313" key="1">
    <source>
        <dbReference type="EMBL" id="RNA24775.1"/>
    </source>
</evidence>
<dbReference type="Proteomes" id="UP000276133">
    <property type="component" value="Unassembled WGS sequence"/>
</dbReference>
<accession>A0A3M7RN68</accession>
<name>A0A3M7RN68_BRAPC</name>
<dbReference type="AlphaFoldDB" id="A0A3M7RN68"/>
<comment type="caution">
    <text evidence="1">The sequence shown here is derived from an EMBL/GenBank/DDBJ whole genome shotgun (WGS) entry which is preliminary data.</text>
</comment>
<gene>
    <name evidence="1" type="ORF">BpHYR1_000469</name>
</gene>
<evidence type="ECO:0000313" key="2">
    <source>
        <dbReference type="Proteomes" id="UP000276133"/>
    </source>
</evidence>
<keyword evidence="2" id="KW-1185">Reference proteome</keyword>
<sequence length="128" mass="14676">MIYLSDKFGWTFPNLGDLLFLHQQFDNTICGLKNSVPLSLDESSRAKCCINLVARSEKLISAEYWIKMADGRTATTTPASGDSYLKLLEDWDWINSSHLGSDESKRGMIRPQYSQFRTSLVRQPKFYL</sequence>
<proteinExistence type="predicted"/>
<protein>
    <submittedName>
        <fullName evidence="1">Uncharacterized protein</fullName>
    </submittedName>
</protein>
<reference evidence="1 2" key="1">
    <citation type="journal article" date="2018" name="Sci. Rep.">
        <title>Genomic signatures of local adaptation to the degree of environmental predictability in rotifers.</title>
        <authorList>
            <person name="Franch-Gras L."/>
            <person name="Hahn C."/>
            <person name="Garcia-Roger E.M."/>
            <person name="Carmona M.J."/>
            <person name="Serra M."/>
            <person name="Gomez A."/>
        </authorList>
    </citation>
    <scope>NUCLEOTIDE SEQUENCE [LARGE SCALE GENOMIC DNA]</scope>
    <source>
        <strain evidence="1">HYR1</strain>
    </source>
</reference>